<dbReference type="Proteomes" id="UP000256629">
    <property type="component" value="Unassembled WGS sequence"/>
</dbReference>
<proteinExistence type="predicted"/>
<accession>A0A3D9HHS3</accession>
<protein>
    <submittedName>
        <fullName evidence="1">Trypsin-like peptidase</fullName>
    </submittedName>
</protein>
<dbReference type="EMBL" id="QRDX01000003">
    <property type="protein sequence ID" value="RED48801.1"/>
    <property type="molecule type" value="Genomic_DNA"/>
</dbReference>
<keyword evidence="2" id="KW-1185">Reference proteome</keyword>
<dbReference type="OrthoDB" id="9766361at2"/>
<organism evidence="1 2">
    <name type="scientific">Seonamhaeicola aphaedonensis</name>
    <dbReference type="NCBI Taxonomy" id="1461338"/>
    <lineage>
        <taxon>Bacteria</taxon>
        <taxon>Pseudomonadati</taxon>
        <taxon>Bacteroidota</taxon>
        <taxon>Flavobacteriia</taxon>
        <taxon>Flavobacteriales</taxon>
        <taxon>Flavobacteriaceae</taxon>
    </lineage>
</organism>
<dbReference type="AlphaFoldDB" id="A0A3D9HHS3"/>
<dbReference type="RefSeq" id="WP_116040179.1">
    <property type="nucleotide sequence ID" value="NZ_QRDX01000003.1"/>
</dbReference>
<dbReference type="SUPFAM" id="SSF50494">
    <property type="entry name" value="Trypsin-like serine proteases"/>
    <property type="match status" value="1"/>
</dbReference>
<dbReference type="InterPro" id="IPR009003">
    <property type="entry name" value="Peptidase_S1_PA"/>
</dbReference>
<comment type="caution">
    <text evidence="1">The sequence shown here is derived from an EMBL/GenBank/DDBJ whole genome shotgun (WGS) entry which is preliminary data.</text>
</comment>
<dbReference type="Gene3D" id="2.40.10.120">
    <property type="match status" value="1"/>
</dbReference>
<reference evidence="1 2" key="1">
    <citation type="submission" date="2018-07" db="EMBL/GenBank/DDBJ databases">
        <title>Genomic Encyclopedia of Type Strains, Phase III (KMG-III): the genomes of soil and plant-associated and newly described type strains.</title>
        <authorList>
            <person name="Whitman W."/>
        </authorList>
    </citation>
    <scope>NUCLEOTIDE SEQUENCE [LARGE SCALE GENOMIC DNA]</scope>
    <source>
        <strain evidence="1 2">CECT 8487</strain>
    </source>
</reference>
<dbReference type="Pfam" id="PF13365">
    <property type="entry name" value="Trypsin_2"/>
    <property type="match status" value="1"/>
</dbReference>
<evidence type="ECO:0000313" key="2">
    <source>
        <dbReference type="Proteomes" id="UP000256629"/>
    </source>
</evidence>
<gene>
    <name evidence="1" type="ORF">DFQ02_103131</name>
</gene>
<name>A0A3D9HHS3_9FLAO</name>
<sequence>MPWNQLQYTTEKEIENALSDLVTVASRPKEGGGMVIGTAFPIFASDNHTMMLTAAHVIEFAFKKSSHYSERKDARSLSYLPGSSNKPYKMIDNWINETDDLWCLIAEGKEVVKCNVIGICLRPPLDMALLILDTSHLKKKTAVFQINSDILNVGDKIVLTSFKTSGTTRDLVAKQGIITEVKSNGALVNAPVYQTNIPIEAGASGGPVFKFNGDFYGTKDVVGVVSSDFSPQEAFENPKIDGCSYISIICSATPLQVVSTNGETMTFQDMCNRGLISDIGSYIKKVKLTYFEDGNWSQTFPK</sequence>
<evidence type="ECO:0000313" key="1">
    <source>
        <dbReference type="EMBL" id="RED48801.1"/>
    </source>
</evidence>